<evidence type="ECO:0000313" key="2">
    <source>
        <dbReference type="EMBL" id="KAH7423647.1"/>
    </source>
</evidence>
<evidence type="ECO:0000259" key="1">
    <source>
        <dbReference type="PROSITE" id="PS50181"/>
    </source>
</evidence>
<dbReference type="Pfam" id="PF12937">
    <property type="entry name" value="F-box-like"/>
    <property type="match status" value="1"/>
</dbReference>
<keyword evidence="3" id="KW-1185">Reference proteome</keyword>
<dbReference type="SUPFAM" id="SSF81383">
    <property type="entry name" value="F-box domain"/>
    <property type="match status" value="1"/>
</dbReference>
<dbReference type="InterPro" id="IPR050796">
    <property type="entry name" value="SCF_F-box_component"/>
</dbReference>
<dbReference type="InterPro" id="IPR036047">
    <property type="entry name" value="F-box-like_dom_sf"/>
</dbReference>
<comment type="caution">
    <text evidence="2">The sequence shown here is derived from an EMBL/GenBank/DDBJ whole genome shotgun (WGS) entry which is preliminary data.</text>
</comment>
<sequence>MQEGFIATTRLPRLNEMEQLPENVLLLIFSKLNALDVIRAGLSCESLRALAISAAHLIPGSLVSFASTDSRGFPYFWVHDPSRNAWLSLPLDFLDSSVMCDWNFLPSDGGLVCTQESRLMNPNSDNDWIRQAINVFNPITGSWRLIPYPRKRGHPQAFGIKYISVSDGYELFALIECSARSYTMLRYAALTYLRGGLWHLSVLRRGLSSSTALLFAAIQSYTRYGRRSTI</sequence>
<accession>A0A8T2TJX6</accession>
<protein>
    <recommendedName>
        <fullName evidence="1">F-box domain-containing protein</fullName>
    </recommendedName>
</protein>
<dbReference type="EMBL" id="CM035417">
    <property type="protein sequence ID" value="KAH7423647.1"/>
    <property type="molecule type" value="Genomic_DNA"/>
</dbReference>
<evidence type="ECO:0000313" key="3">
    <source>
        <dbReference type="Proteomes" id="UP000825935"/>
    </source>
</evidence>
<reference evidence="2" key="1">
    <citation type="submission" date="2021-08" db="EMBL/GenBank/DDBJ databases">
        <title>WGS assembly of Ceratopteris richardii.</title>
        <authorList>
            <person name="Marchant D.B."/>
            <person name="Chen G."/>
            <person name="Jenkins J."/>
            <person name="Shu S."/>
            <person name="Leebens-Mack J."/>
            <person name="Grimwood J."/>
            <person name="Schmutz J."/>
            <person name="Soltis P."/>
            <person name="Soltis D."/>
            <person name="Chen Z.-H."/>
        </authorList>
    </citation>
    <scope>NUCLEOTIDE SEQUENCE</scope>
    <source>
        <strain evidence="2">Whitten #5841</strain>
        <tissue evidence="2">Leaf</tissue>
    </source>
</reference>
<dbReference type="Gene3D" id="1.20.1280.50">
    <property type="match status" value="1"/>
</dbReference>
<gene>
    <name evidence="2" type="ORF">KP509_12G066300</name>
</gene>
<dbReference type="PROSITE" id="PS50181">
    <property type="entry name" value="FBOX"/>
    <property type="match status" value="1"/>
</dbReference>
<dbReference type="AlphaFoldDB" id="A0A8T2TJX6"/>
<dbReference type="InterPro" id="IPR001810">
    <property type="entry name" value="F-box_dom"/>
</dbReference>
<dbReference type="PANTHER" id="PTHR31672">
    <property type="entry name" value="BNACNNG10540D PROTEIN"/>
    <property type="match status" value="1"/>
</dbReference>
<feature type="domain" description="F-box" evidence="1">
    <location>
        <begin position="14"/>
        <end position="50"/>
    </location>
</feature>
<proteinExistence type="predicted"/>
<name>A0A8T2TJX6_CERRI</name>
<dbReference type="Proteomes" id="UP000825935">
    <property type="component" value="Chromosome 12"/>
</dbReference>
<organism evidence="2 3">
    <name type="scientific">Ceratopteris richardii</name>
    <name type="common">Triangle waterfern</name>
    <dbReference type="NCBI Taxonomy" id="49495"/>
    <lineage>
        <taxon>Eukaryota</taxon>
        <taxon>Viridiplantae</taxon>
        <taxon>Streptophyta</taxon>
        <taxon>Embryophyta</taxon>
        <taxon>Tracheophyta</taxon>
        <taxon>Polypodiopsida</taxon>
        <taxon>Polypodiidae</taxon>
        <taxon>Polypodiales</taxon>
        <taxon>Pteridineae</taxon>
        <taxon>Pteridaceae</taxon>
        <taxon>Parkerioideae</taxon>
        <taxon>Ceratopteris</taxon>
    </lineage>
</organism>